<keyword evidence="4" id="KW-1185">Reference proteome</keyword>
<accession>A0AAV4QAF1</accession>
<comment type="caution">
    <text evidence="3">The sequence shown here is derived from an EMBL/GenBank/DDBJ whole genome shotgun (WGS) entry which is preliminary data.</text>
</comment>
<dbReference type="AlphaFoldDB" id="A0AAV4QAF1"/>
<sequence>MSEGEAAGIISELFRSVTDRLHPRLKKTLITALLASSLSVGGDESKLSEALQTSTSKRLRSLHTPNRVRSSWHFAGETSGSYELNFLLRTIGEECKERFRQLRDRYRKEKAEGGGSDANKRQWRLFNSMRFLDNYGRPKTTWSEAATPISDDLSETSPVESTSLSPFDERCLKNTTQEIEETNTLTSIKSEVESLDATIPQIQSVNSESNLPSPQNEASKRKDDTDMPPEKRKNCQDMDETGHFLENLGHHLREMNEETQDLACKEILNIVLKAKYN</sequence>
<protein>
    <recommendedName>
        <fullName evidence="2">MADF domain-containing protein</fullName>
    </recommendedName>
</protein>
<evidence type="ECO:0000256" key="1">
    <source>
        <dbReference type="SAM" id="MobiDB-lite"/>
    </source>
</evidence>
<feature type="compositionally biased region" description="Basic and acidic residues" evidence="1">
    <location>
        <begin position="218"/>
        <end position="239"/>
    </location>
</feature>
<dbReference type="InterPro" id="IPR039353">
    <property type="entry name" value="TF_Adf1"/>
</dbReference>
<feature type="domain" description="MADF" evidence="2">
    <location>
        <begin position="93"/>
        <end position="132"/>
    </location>
</feature>
<evidence type="ECO:0000313" key="4">
    <source>
        <dbReference type="Proteomes" id="UP001054837"/>
    </source>
</evidence>
<dbReference type="EMBL" id="BPLQ01004069">
    <property type="protein sequence ID" value="GIY05274.1"/>
    <property type="molecule type" value="Genomic_DNA"/>
</dbReference>
<organism evidence="3 4">
    <name type="scientific">Caerostris darwini</name>
    <dbReference type="NCBI Taxonomy" id="1538125"/>
    <lineage>
        <taxon>Eukaryota</taxon>
        <taxon>Metazoa</taxon>
        <taxon>Ecdysozoa</taxon>
        <taxon>Arthropoda</taxon>
        <taxon>Chelicerata</taxon>
        <taxon>Arachnida</taxon>
        <taxon>Araneae</taxon>
        <taxon>Araneomorphae</taxon>
        <taxon>Entelegynae</taxon>
        <taxon>Araneoidea</taxon>
        <taxon>Araneidae</taxon>
        <taxon>Caerostris</taxon>
    </lineage>
</organism>
<evidence type="ECO:0000313" key="3">
    <source>
        <dbReference type="EMBL" id="GIY05274.1"/>
    </source>
</evidence>
<gene>
    <name evidence="3" type="ORF">CDAR_203101</name>
</gene>
<evidence type="ECO:0000259" key="2">
    <source>
        <dbReference type="Pfam" id="PF10545"/>
    </source>
</evidence>
<dbReference type="Pfam" id="PF10545">
    <property type="entry name" value="MADF_DNA_bdg"/>
    <property type="match status" value="1"/>
</dbReference>
<dbReference type="InterPro" id="IPR006578">
    <property type="entry name" value="MADF-dom"/>
</dbReference>
<name>A0AAV4QAF1_9ARAC</name>
<dbReference type="PANTHER" id="PTHR12243:SF67">
    <property type="entry name" value="COREPRESSOR OF PANGOLIN, ISOFORM A-RELATED"/>
    <property type="match status" value="1"/>
</dbReference>
<reference evidence="3 4" key="1">
    <citation type="submission" date="2021-06" db="EMBL/GenBank/DDBJ databases">
        <title>Caerostris darwini draft genome.</title>
        <authorList>
            <person name="Kono N."/>
            <person name="Arakawa K."/>
        </authorList>
    </citation>
    <scope>NUCLEOTIDE SEQUENCE [LARGE SCALE GENOMIC DNA]</scope>
</reference>
<dbReference type="PANTHER" id="PTHR12243">
    <property type="entry name" value="MADF DOMAIN TRANSCRIPTION FACTOR"/>
    <property type="match status" value="1"/>
</dbReference>
<proteinExistence type="predicted"/>
<feature type="compositionally biased region" description="Polar residues" evidence="1">
    <location>
        <begin position="201"/>
        <end position="217"/>
    </location>
</feature>
<dbReference type="Proteomes" id="UP001054837">
    <property type="component" value="Unassembled WGS sequence"/>
</dbReference>
<feature type="region of interest" description="Disordered" evidence="1">
    <location>
        <begin position="201"/>
        <end position="239"/>
    </location>
</feature>